<protein>
    <submittedName>
        <fullName evidence="2">Uncharacterized protein</fullName>
    </submittedName>
</protein>
<reference evidence="2 3" key="1">
    <citation type="journal article" date="2013" name="Front. Plant Sci.">
        <title>The Reference Genome of the Halophytic Plant Eutrema salsugineum.</title>
        <authorList>
            <person name="Yang R."/>
            <person name="Jarvis D.E."/>
            <person name="Chen H."/>
            <person name="Beilstein M.A."/>
            <person name="Grimwood J."/>
            <person name="Jenkins J."/>
            <person name="Shu S."/>
            <person name="Prochnik S."/>
            <person name="Xin M."/>
            <person name="Ma C."/>
            <person name="Schmutz J."/>
            <person name="Wing R.A."/>
            <person name="Mitchell-Olds T."/>
            <person name="Schumaker K.S."/>
            <person name="Wang X."/>
        </authorList>
    </citation>
    <scope>NUCLEOTIDE SEQUENCE [LARGE SCALE GENOMIC DNA]</scope>
</reference>
<evidence type="ECO:0000313" key="2">
    <source>
        <dbReference type="EMBL" id="ESQ53711.1"/>
    </source>
</evidence>
<keyword evidence="3" id="KW-1185">Reference proteome</keyword>
<evidence type="ECO:0000313" key="3">
    <source>
        <dbReference type="Proteomes" id="UP000030689"/>
    </source>
</evidence>
<dbReference type="KEGG" id="eus:EUTSA_v10026482mg"/>
<dbReference type="Proteomes" id="UP000030689">
    <property type="component" value="Unassembled WGS sequence"/>
</dbReference>
<organism evidence="2 3">
    <name type="scientific">Eutrema salsugineum</name>
    <name type="common">Saltwater cress</name>
    <name type="synonym">Sisymbrium salsugineum</name>
    <dbReference type="NCBI Taxonomy" id="72664"/>
    <lineage>
        <taxon>Eukaryota</taxon>
        <taxon>Viridiplantae</taxon>
        <taxon>Streptophyta</taxon>
        <taxon>Embryophyta</taxon>
        <taxon>Tracheophyta</taxon>
        <taxon>Spermatophyta</taxon>
        <taxon>Magnoliopsida</taxon>
        <taxon>eudicotyledons</taxon>
        <taxon>Gunneridae</taxon>
        <taxon>Pentapetalae</taxon>
        <taxon>rosids</taxon>
        <taxon>malvids</taxon>
        <taxon>Brassicales</taxon>
        <taxon>Brassicaceae</taxon>
        <taxon>Eutremeae</taxon>
        <taxon>Eutrema</taxon>
    </lineage>
</organism>
<accession>V4P2W2</accession>
<feature type="region of interest" description="Disordered" evidence="1">
    <location>
        <begin position="31"/>
        <end position="55"/>
    </location>
</feature>
<gene>
    <name evidence="2" type="ORF">EUTSA_v10026482mg</name>
</gene>
<dbReference type="Gramene" id="ESQ53711">
    <property type="protein sequence ID" value="ESQ53711"/>
    <property type="gene ID" value="EUTSA_v10026482mg"/>
</dbReference>
<name>V4P2W2_EUTSA</name>
<dbReference type="SUPFAM" id="SSF103511">
    <property type="entry name" value="Chlorophyll a-b binding protein"/>
    <property type="match status" value="1"/>
</dbReference>
<proteinExistence type="predicted"/>
<evidence type="ECO:0000256" key="1">
    <source>
        <dbReference type="SAM" id="MobiDB-lite"/>
    </source>
</evidence>
<dbReference type="AlphaFoldDB" id="V4P2W2"/>
<dbReference type="EMBL" id="KI517384">
    <property type="protein sequence ID" value="ESQ53711.1"/>
    <property type="molecule type" value="Genomic_DNA"/>
</dbReference>
<sequence length="108" mass="11733">MHLLGPKRRNFISFCFVVSFSEAVPLNLSMTRGGGRRSGNRGGASVSIRSEQNTEGSNGLDIWLGRGAMIGFAVAITVEIATGKGLLEVTSSKLFLLLTSEFRLWKKK</sequence>